<feature type="region of interest" description="Disordered" evidence="5">
    <location>
        <begin position="294"/>
        <end position="326"/>
    </location>
</feature>
<dbReference type="CDD" id="cd00180">
    <property type="entry name" value="PKc"/>
    <property type="match status" value="1"/>
</dbReference>
<dbReference type="Gene3D" id="1.10.510.10">
    <property type="entry name" value="Transferase(Phosphotransferase) domain 1"/>
    <property type="match status" value="2"/>
</dbReference>
<dbReference type="GO" id="GO:0004674">
    <property type="term" value="F:protein serine/threonine kinase activity"/>
    <property type="evidence" value="ECO:0007669"/>
    <property type="project" value="UniProtKB-KW"/>
</dbReference>
<reference evidence="8" key="1">
    <citation type="submission" date="2016-07" db="EMBL/GenBank/DDBJ databases">
        <title>Multiple horizontal gene transfer events from other fungi enriched the ability of initially mycotrophic Trichoderma (Ascomycota) to feed on dead plant biomass.</title>
        <authorList>
            <consortium name="DOE Joint Genome Institute"/>
            <person name="Atanasova L."/>
            <person name="Chenthamara K."/>
            <person name="Zhang J."/>
            <person name="Grujic M."/>
            <person name="Henrissat B."/>
            <person name="Kuo A."/>
            <person name="Aerts A."/>
            <person name="Salamov A."/>
            <person name="Lipzen A."/>
            <person name="Labutti K."/>
            <person name="Barry K."/>
            <person name="Miao Y."/>
            <person name="Rahimi M.J."/>
            <person name="Shen Q."/>
            <person name="Grigoriev I.V."/>
            <person name="Kubicek C.P."/>
            <person name="Druzhinina I.S."/>
        </authorList>
    </citation>
    <scope>NUCLEOTIDE SEQUENCE [LARGE SCALE GENOMIC DNA]</scope>
    <source>
        <strain evidence="8">TUCIM 6016</strain>
    </source>
</reference>
<sequence length="326" mass="36840">MPSRRAPGPSPAPTSPSELSQARDSWSSSPDWDDQRDCGRWSEEDESVSMENVPEVIPGKYLRGTVIGQGGWSTVIKVKRVEDGRLFAGKKSQTPEQLYKESKRLRKWDHPNIVKLVELYKQDSDEDNNLLIMELCARGTLQMRIEWYYEPMSMLDIVSTTIQVADALVYMHGKGFFHADMKPRNIFVRRFDPMDVALGDCSDCKVHGNGKSDDIWALGVTLLAMMLQKPQKDKGDAGKFQYPSRCANYTQELMRLNPGNALVDLVSKMLVKKTRERPTAERCLEMATKIMEGSNDNEKLAGSMDGLGLTSPEKHRPAEAPPVYHW</sequence>
<proteinExistence type="inferred from homology"/>
<dbReference type="PROSITE" id="PS00108">
    <property type="entry name" value="PROTEIN_KINASE_ST"/>
    <property type="match status" value="1"/>
</dbReference>
<dbReference type="GO" id="GO:0005737">
    <property type="term" value="C:cytoplasm"/>
    <property type="evidence" value="ECO:0007669"/>
    <property type="project" value="TreeGrafter"/>
</dbReference>
<dbReference type="Pfam" id="PF00069">
    <property type="entry name" value="Pkinase"/>
    <property type="match status" value="1"/>
</dbReference>
<dbReference type="SMART" id="SM00220">
    <property type="entry name" value="S_TKc"/>
    <property type="match status" value="1"/>
</dbReference>
<keyword evidence="4" id="KW-0723">Serine/threonine-protein kinase</keyword>
<dbReference type="GO" id="GO:0005524">
    <property type="term" value="F:ATP binding"/>
    <property type="evidence" value="ECO:0007669"/>
    <property type="project" value="UniProtKB-UniRule"/>
</dbReference>
<dbReference type="PROSITE" id="PS50011">
    <property type="entry name" value="PROTEIN_KINASE_DOM"/>
    <property type="match status" value="1"/>
</dbReference>
<dbReference type="InterPro" id="IPR008271">
    <property type="entry name" value="Ser/Thr_kinase_AS"/>
</dbReference>
<comment type="similarity">
    <text evidence="4">Belongs to the protein kinase superfamily.</text>
</comment>
<dbReference type="RefSeq" id="XP_024747117.1">
    <property type="nucleotide sequence ID" value="XM_024895551.1"/>
</dbReference>
<evidence type="ECO:0000313" key="7">
    <source>
        <dbReference type="EMBL" id="PTB63797.1"/>
    </source>
</evidence>
<protein>
    <submittedName>
        <fullName evidence="7">Kinase-like protein</fullName>
    </submittedName>
</protein>
<evidence type="ECO:0000256" key="2">
    <source>
        <dbReference type="ARBA" id="ARBA00022840"/>
    </source>
</evidence>
<evidence type="ECO:0000313" key="8">
    <source>
        <dbReference type="Proteomes" id="UP000241546"/>
    </source>
</evidence>
<dbReference type="InterPro" id="IPR053235">
    <property type="entry name" value="Ser_Thr_kinase"/>
</dbReference>
<dbReference type="Proteomes" id="UP000241546">
    <property type="component" value="Unassembled WGS sequence"/>
</dbReference>
<organism evidence="7 8">
    <name type="scientific">Trichoderma citrinoviride</name>
    <dbReference type="NCBI Taxonomy" id="58853"/>
    <lineage>
        <taxon>Eukaryota</taxon>
        <taxon>Fungi</taxon>
        <taxon>Dikarya</taxon>
        <taxon>Ascomycota</taxon>
        <taxon>Pezizomycotina</taxon>
        <taxon>Sordariomycetes</taxon>
        <taxon>Hypocreomycetidae</taxon>
        <taxon>Hypocreales</taxon>
        <taxon>Hypocreaceae</taxon>
        <taxon>Trichoderma</taxon>
    </lineage>
</organism>
<evidence type="ECO:0000256" key="1">
    <source>
        <dbReference type="ARBA" id="ARBA00022741"/>
    </source>
</evidence>
<dbReference type="SUPFAM" id="SSF56112">
    <property type="entry name" value="Protein kinase-like (PK-like)"/>
    <property type="match status" value="1"/>
</dbReference>
<evidence type="ECO:0000256" key="3">
    <source>
        <dbReference type="PROSITE-ProRule" id="PRU10141"/>
    </source>
</evidence>
<feature type="compositionally biased region" description="Basic and acidic residues" evidence="5">
    <location>
        <begin position="33"/>
        <end position="42"/>
    </location>
</feature>
<dbReference type="PANTHER" id="PTHR24361:SF641">
    <property type="entry name" value="KINASE, PUTATIVE-RELATED"/>
    <property type="match status" value="1"/>
</dbReference>
<keyword evidence="7" id="KW-0418">Kinase</keyword>
<name>A0A2T4B393_9HYPO</name>
<dbReference type="InterPro" id="IPR011009">
    <property type="entry name" value="Kinase-like_dom_sf"/>
</dbReference>
<evidence type="ECO:0000256" key="4">
    <source>
        <dbReference type="RuleBase" id="RU000304"/>
    </source>
</evidence>
<dbReference type="InterPro" id="IPR017441">
    <property type="entry name" value="Protein_kinase_ATP_BS"/>
</dbReference>
<dbReference type="InterPro" id="IPR000719">
    <property type="entry name" value="Prot_kinase_dom"/>
</dbReference>
<evidence type="ECO:0000256" key="5">
    <source>
        <dbReference type="SAM" id="MobiDB-lite"/>
    </source>
</evidence>
<keyword evidence="7" id="KW-0808">Transferase</keyword>
<keyword evidence="2 3" id="KW-0067">ATP-binding</keyword>
<dbReference type="EMBL" id="KZ680218">
    <property type="protein sequence ID" value="PTB63797.1"/>
    <property type="molecule type" value="Genomic_DNA"/>
</dbReference>
<feature type="binding site" evidence="3">
    <location>
        <position position="90"/>
    </location>
    <ligand>
        <name>ATP</name>
        <dbReference type="ChEBI" id="CHEBI:30616"/>
    </ligand>
</feature>
<gene>
    <name evidence="7" type="ORF">BBK36DRAFT_1171256</name>
</gene>
<accession>A0A2T4B393</accession>
<dbReference type="GeneID" id="36603669"/>
<keyword evidence="8" id="KW-1185">Reference proteome</keyword>
<dbReference type="PROSITE" id="PS00107">
    <property type="entry name" value="PROTEIN_KINASE_ATP"/>
    <property type="match status" value="1"/>
</dbReference>
<evidence type="ECO:0000259" key="6">
    <source>
        <dbReference type="PROSITE" id="PS50011"/>
    </source>
</evidence>
<dbReference type="PANTHER" id="PTHR24361">
    <property type="entry name" value="MITOGEN-ACTIVATED KINASE KINASE KINASE"/>
    <property type="match status" value="1"/>
</dbReference>
<feature type="domain" description="Protein kinase" evidence="6">
    <location>
        <begin position="61"/>
        <end position="291"/>
    </location>
</feature>
<keyword evidence="1 3" id="KW-0547">Nucleotide-binding</keyword>
<dbReference type="OrthoDB" id="10252171at2759"/>
<dbReference type="AlphaFoldDB" id="A0A2T4B393"/>
<feature type="region of interest" description="Disordered" evidence="5">
    <location>
        <begin position="1"/>
        <end position="52"/>
    </location>
</feature>